<dbReference type="GO" id="GO:0003677">
    <property type="term" value="F:DNA binding"/>
    <property type="evidence" value="ECO:0007669"/>
    <property type="project" value="UniProtKB-KW"/>
</dbReference>
<dbReference type="PANTHER" id="PTHR34719:SF2">
    <property type="entry name" value="NICKEL-RESPONSIVE REGULATOR"/>
    <property type="match status" value="1"/>
</dbReference>
<dbReference type="Proteomes" id="UP000321337">
    <property type="component" value="Unassembled WGS sequence"/>
</dbReference>
<dbReference type="InterPro" id="IPR050192">
    <property type="entry name" value="CopG/NikR_regulator"/>
</dbReference>
<comment type="caution">
    <text evidence="10">The sequence shown here is derived from an EMBL/GenBank/DDBJ whole genome shotgun (WGS) entry which is preliminary data.</text>
</comment>
<feature type="domain" description="Ribbon-helix-helix protein CopG" evidence="8">
    <location>
        <begin position="2"/>
        <end position="42"/>
    </location>
</feature>
<evidence type="ECO:0000259" key="9">
    <source>
        <dbReference type="Pfam" id="PF08753"/>
    </source>
</evidence>
<evidence type="ECO:0000256" key="7">
    <source>
        <dbReference type="HAMAP-Rule" id="MF_00476"/>
    </source>
</evidence>
<organism evidence="10 11">
    <name type="scientific">Sulfuriferula plumbiphila</name>
    <dbReference type="NCBI Taxonomy" id="171865"/>
    <lineage>
        <taxon>Bacteria</taxon>
        <taxon>Pseudomonadati</taxon>
        <taxon>Pseudomonadota</taxon>
        <taxon>Betaproteobacteria</taxon>
        <taxon>Nitrosomonadales</taxon>
        <taxon>Sulfuricellaceae</taxon>
        <taxon>Sulfuriferula</taxon>
    </lineage>
</organism>
<dbReference type="InterPro" id="IPR045865">
    <property type="entry name" value="ACT-like_dom_sf"/>
</dbReference>
<dbReference type="Pfam" id="PF08753">
    <property type="entry name" value="NikR_C"/>
    <property type="match status" value="1"/>
</dbReference>
<feature type="binding site" evidence="7">
    <location>
        <position position="88"/>
    </location>
    <ligand>
        <name>Ni(2+)</name>
        <dbReference type="ChEBI" id="CHEBI:49786"/>
    </ligand>
</feature>
<dbReference type="GO" id="GO:0010045">
    <property type="term" value="P:response to nickel cation"/>
    <property type="evidence" value="ECO:0007669"/>
    <property type="project" value="InterPro"/>
</dbReference>
<evidence type="ECO:0000259" key="8">
    <source>
        <dbReference type="Pfam" id="PF01402"/>
    </source>
</evidence>
<evidence type="ECO:0000256" key="4">
    <source>
        <dbReference type="ARBA" id="ARBA00023015"/>
    </source>
</evidence>
<keyword evidence="2 7" id="KW-0533">Nickel</keyword>
<evidence type="ECO:0000256" key="2">
    <source>
        <dbReference type="ARBA" id="ARBA00022596"/>
    </source>
</evidence>
<dbReference type="InterPro" id="IPR014864">
    <property type="entry name" value="TF_NikR_Ni-bd_C"/>
</dbReference>
<dbReference type="OrthoDB" id="9806294at2"/>
<sequence length="155" mass="18002">MERFTISLDEDLAQEFDRLILARGYSNRSEAVRDMLRAELEKSRQVRYEGTHCIAALSYVYNHHERELAERLTALQHDHHDLTVSTLHAHLDHDNCIECVVLRGKTAEVRDFAGKLIAERGVRHGNLSVITVSQEQHKHRHGLFARSHIHYKPHN</sequence>
<name>A0A512LBA5_9PROT</name>
<dbReference type="GO" id="GO:0003700">
    <property type="term" value="F:DNA-binding transcription factor activity"/>
    <property type="evidence" value="ECO:0007669"/>
    <property type="project" value="UniProtKB-UniRule"/>
</dbReference>
<dbReference type="InterPro" id="IPR027271">
    <property type="entry name" value="Acetolactate_synth/TF_NikR_C"/>
</dbReference>
<feature type="binding site" evidence="7">
    <location>
        <position position="96"/>
    </location>
    <ligand>
        <name>Ni(2+)</name>
        <dbReference type="ChEBI" id="CHEBI:49786"/>
    </ligand>
</feature>
<dbReference type="RefSeq" id="WP_147074718.1">
    <property type="nucleotide sequence ID" value="NZ_AP021884.1"/>
</dbReference>
<dbReference type="InterPro" id="IPR022988">
    <property type="entry name" value="Ni_resp_reg_NikR"/>
</dbReference>
<dbReference type="Pfam" id="PF01402">
    <property type="entry name" value="RHH_1"/>
    <property type="match status" value="1"/>
</dbReference>
<protein>
    <recommendedName>
        <fullName evidence="7">Putative nickel-responsive regulator</fullName>
    </recommendedName>
</protein>
<dbReference type="NCBIfam" id="NF002815">
    <property type="entry name" value="PRK02967.1"/>
    <property type="match status" value="1"/>
</dbReference>
<dbReference type="GO" id="GO:0016151">
    <property type="term" value="F:nickel cation binding"/>
    <property type="evidence" value="ECO:0007669"/>
    <property type="project" value="UniProtKB-UniRule"/>
</dbReference>
<evidence type="ECO:0000313" key="11">
    <source>
        <dbReference type="Proteomes" id="UP000321337"/>
    </source>
</evidence>
<keyword evidence="3 7" id="KW-0479">Metal-binding</keyword>
<feature type="domain" description="Transcription factor NikR nickel binding C-terminal" evidence="9">
    <location>
        <begin position="54"/>
        <end position="130"/>
    </location>
</feature>
<feature type="binding site" evidence="7">
    <location>
        <position position="77"/>
    </location>
    <ligand>
        <name>Ni(2+)</name>
        <dbReference type="ChEBI" id="CHEBI:49786"/>
    </ligand>
</feature>
<evidence type="ECO:0000256" key="3">
    <source>
        <dbReference type="ARBA" id="ARBA00022723"/>
    </source>
</evidence>
<dbReference type="AlphaFoldDB" id="A0A512LBA5"/>
<keyword evidence="4 7" id="KW-0805">Transcription regulation</keyword>
<evidence type="ECO:0000256" key="1">
    <source>
        <dbReference type="ARBA" id="ARBA00008478"/>
    </source>
</evidence>
<keyword evidence="6 7" id="KW-0804">Transcription</keyword>
<comment type="function">
    <text evidence="7">Transcriptional regulator.</text>
</comment>
<dbReference type="SUPFAM" id="SSF47598">
    <property type="entry name" value="Ribbon-helix-helix"/>
    <property type="match status" value="1"/>
</dbReference>
<proteinExistence type="inferred from homology"/>
<dbReference type="InterPro" id="IPR010985">
    <property type="entry name" value="Ribbon_hlx_hlx"/>
</dbReference>
<dbReference type="NCBIfam" id="NF003381">
    <property type="entry name" value="PRK04460.1"/>
    <property type="match status" value="1"/>
</dbReference>
<dbReference type="CDD" id="cd22231">
    <property type="entry name" value="RHH_NikR_HicB-like"/>
    <property type="match status" value="1"/>
</dbReference>
<dbReference type="Gene3D" id="3.30.70.1150">
    <property type="entry name" value="ACT-like. Chain A, domain 2"/>
    <property type="match status" value="1"/>
</dbReference>
<dbReference type="EMBL" id="BKAD01000036">
    <property type="protein sequence ID" value="GEP31757.1"/>
    <property type="molecule type" value="Genomic_DNA"/>
</dbReference>
<keyword evidence="5 7" id="KW-0238">DNA-binding</keyword>
<evidence type="ECO:0000256" key="5">
    <source>
        <dbReference type="ARBA" id="ARBA00023125"/>
    </source>
</evidence>
<comment type="cofactor">
    <cofactor evidence="7">
        <name>Ni(2+)</name>
        <dbReference type="ChEBI" id="CHEBI:49786"/>
    </cofactor>
    <text evidence="7">Binds 1 nickel ion per subunit.</text>
</comment>
<dbReference type="HAMAP" id="MF_00476">
    <property type="entry name" value="NikR"/>
    <property type="match status" value="1"/>
</dbReference>
<feature type="binding site" evidence="7">
    <location>
        <position position="90"/>
    </location>
    <ligand>
        <name>Ni(2+)</name>
        <dbReference type="ChEBI" id="CHEBI:49786"/>
    </ligand>
</feature>
<dbReference type="InterPro" id="IPR002145">
    <property type="entry name" value="CopG"/>
</dbReference>
<evidence type="ECO:0000256" key="6">
    <source>
        <dbReference type="ARBA" id="ARBA00023163"/>
    </source>
</evidence>
<gene>
    <name evidence="10" type="primary">nikR</name>
    <name evidence="10" type="ORF">TPL01_28950</name>
</gene>
<dbReference type="SUPFAM" id="SSF55021">
    <property type="entry name" value="ACT-like"/>
    <property type="match status" value="1"/>
</dbReference>
<comment type="similarity">
    <text evidence="1 7">Belongs to the transcriptional regulatory CopG/NikR family.</text>
</comment>
<dbReference type="Gene3D" id="1.10.1220.10">
    <property type="entry name" value="Met repressor-like"/>
    <property type="match status" value="1"/>
</dbReference>
<dbReference type="PANTHER" id="PTHR34719">
    <property type="entry name" value="NICKEL-RESPONSIVE REGULATOR"/>
    <property type="match status" value="1"/>
</dbReference>
<keyword evidence="11" id="KW-1185">Reference proteome</keyword>
<reference evidence="10 11" key="1">
    <citation type="submission" date="2019-07" db="EMBL/GenBank/DDBJ databases">
        <title>Whole genome shotgun sequence of Thiobacillus plumbophilus NBRC 107929.</title>
        <authorList>
            <person name="Hosoyama A."/>
            <person name="Uohara A."/>
            <person name="Ohji S."/>
            <person name="Ichikawa N."/>
        </authorList>
    </citation>
    <scope>NUCLEOTIDE SEQUENCE [LARGE SCALE GENOMIC DNA]</scope>
    <source>
        <strain evidence="10 11">NBRC 107929</strain>
    </source>
</reference>
<dbReference type="InterPro" id="IPR013321">
    <property type="entry name" value="Arc_rbn_hlx_hlx"/>
</dbReference>
<dbReference type="NCBIfam" id="NF002169">
    <property type="entry name" value="PRK01002.1"/>
    <property type="match status" value="1"/>
</dbReference>
<accession>A0A512LBA5</accession>
<evidence type="ECO:0000313" key="10">
    <source>
        <dbReference type="EMBL" id="GEP31757.1"/>
    </source>
</evidence>